<dbReference type="PANTHER" id="PTHR24208:SF168">
    <property type="entry name" value="PROTEIN APTEROUS"/>
    <property type="match status" value="1"/>
</dbReference>
<dbReference type="Proteomes" id="UP000031036">
    <property type="component" value="Unassembled WGS sequence"/>
</dbReference>
<evidence type="ECO:0000256" key="1">
    <source>
        <dbReference type="ARBA" id="ARBA00004123"/>
    </source>
</evidence>
<evidence type="ECO:0000256" key="6">
    <source>
        <dbReference type="ARBA" id="ARBA00023125"/>
    </source>
</evidence>
<dbReference type="Pfam" id="PF00412">
    <property type="entry name" value="LIM"/>
    <property type="match status" value="2"/>
</dbReference>
<evidence type="ECO:0000256" key="2">
    <source>
        <dbReference type="ARBA" id="ARBA00022723"/>
    </source>
</evidence>
<dbReference type="GO" id="GO:0007409">
    <property type="term" value="P:axonogenesis"/>
    <property type="evidence" value="ECO:0007669"/>
    <property type="project" value="UniProtKB-ARBA"/>
</dbReference>
<dbReference type="SUPFAM" id="SSF46689">
    <property type="entry name" value="Homeodomain-like"/>
    <property type="match status" value="1"/>
</dbReference>
<evidence type="ECO:0000256" key="9">
    <source>
        <dbReference type="PROSITE-ProRule" id="PRU00108"/>
    </source>
</evidence>
<dbReference type="FunFam" id="2.10.110.10:FF:000136">
    <property type="entry name" value="LIM domain family"/>
    <property type="match status" value="1"/>
</dbReference>
<dbReference type="InterPro" id="IPR001781">
    <property type="entry name" value="Znf_LIM"/>
</dbReference>
<comment type="subcellular location">
    <subcellularLocation>
        <location evidence="1 9 11">Nucleus</location>
    </subcellularLocation>
</comment>
<evidence type="ECO:0000256" key="5">
    <source>
        <dbReference type="ARBA" id="ARBA00023038"/>
    </source>
</evidence>
<proteinExistence type="predicted"/>
<evidence type="ECO:0000256" key="10">
    <source>
        <dbReference type="PROSITE-ProRule" id="PRU00125"/>
    </source>
</evidence>
<feature type="domain" description="LIM zinc-binding" evidence="13">
    <location>
        <begin position="179"/>
        <end position="242"/>
    </location>
</feature>
<dbReference type="GO" id="GO:0000977">
    <property type="term" value="F:RNA polymerase II transcription regulatory region sequence-specific DNA binding"/>
    <property type="evidence" value="ECO:0007669"/>
    <property type="project" value="UniProtKB-ARBA"/>
</dbReference>
<keyword evidence="2 10" id="KW-0479">Metal-binding</keyword>
<dbReference type="GO" id="GO:0005634">
    <property type="term" value="C:nucleus"/>
    <property type="evidence" value="ECO:0007669"/>
    <property type="project" value="UniProtKB-SubCell"/>
</dbReference>
<evidence type="ECO:0000256" key="8">
    <source>
        <dbReference type="ARBA" id="ARBA00023242"/>
    </source>
</evidence>
<evidence type="ECO:0000313" key="17">
    <source>
        <dbReference type="Proteomes" id="UP000031036"/>
    </source>
</evidence>
<dbReference type="PROSITE" id="PS00027">
    <property type="entry name" value="HOMEOBOX_1"/>
    <property type="match status" value="1"/>
</dbReference>
<dbReference type="Gene3D" id="2.10.110.10">
    <property type="entry name" value="Cysteine Rich Protein"/>
    <property type="match status" value="2"/>
</dbReference>
<gene>
    <name evidence="15" type="primary">LHX9</name>
    <name evidence="15" type="ORF">Tcan_14012</name>
    <name evidence="16" type="ORF">TCNE_LOCUS10710</name>
</gene>
<dbReference type="SMART" id="SM00132">
    <property type="entry name" value="LIM"/>
    <property type="match status" value="2"/>
</dbReference>
<keyword evidence="5 10" id="KW-0440">LIM domain</keyword>
<keyword evidence="6 9" id="KW-0238">DNA-binding</keyword>
<dbReference type="GO" id="GO:0045944">
    <property type="term" value="P:positive regulation of transcription by RNA polymerase II"/>
    <property type="evidence" value="ECO:0007669"/>
    <property type="project" value="UniProtKB-ARBA"/>
</dbReference>
<dbReference type="GO" id="GO:0046872">
    <property type="term" value="F:metal ion binding"/>
    <property type="evidence" value="ECO:0007669"/>
    <property type="project" value="UniProtKB-KW"/>
</dbReference>
<dbReference type="InterPro" id="IPR017970">
    <property type="entry name" value="Homeobox_CS"/>
</dbReference>
<evidence type="ECO:0000313" key="15">
    <source>
        <dbReference type="EMBL" id="KHN86347.1"/>
    </source>
</evidence>
<dbReference type="PANTHER" id="PTHR24208">
    <property type="entry name" value="LIM/HOMEOBOX PROTEIN LHX"/>
    <property type="match status" value="1"/>
</dbReference>
<dbReference type="PROSITE" id="PS00478">
    <property type="entry name" value="LIM_DOMAIN_1"/>
    <property type="match status" value="1"/>
</dbReference>
<evidence type="ECO:0000259" key="14">
    <source>
        <dbReference type="PROSITE" id="PS50071"/>
    </source>
</evidence>
<dbReference type="InterPro" id="IPR001356">
    <property type="entry name" value="HD"/>
</dbReference>
<dbReference type="AlphaFoldDB" id="A0A0B2VYG3"/>
<dbReference type="Gene3D" id="1.10.10.60">
    <property type="entry name" value="Homeodomain-like"/>
    <property type="match status" value="1"/>
</dbReference>
<dbReference type="EMBL" id="UYWY01020590">
    <property type="protein sequence ID" value="VDM42031.1"/>
    <property type="molecule type" value="Genomic_DNA"/>
</dbReference>
<keyword evidence="7 9" id="KW-0371">Homeobox</keyword>
<keyword evidence="3" id="KW-0677">Repeat</keyword>
<dbReference type="Pfam" id="PF00046">
    <property type="entry name" value="Homeodomain"/>
    <property type="match status" value="1"/>
</dbReference>
<dbReference type="InterPro" id="IPR009057">
    <property type="entry name" value="Homeodomain-like_sf"/>
</dbReference>
<feature type="domain" description="Homeobox" evidence="14">
    <location>
        <begin position="294"/>
        <end position="354"/>
    </location>
</feature>
<feature type="region of interest" description="Disordered" evidence="12">
    <location>
        <begin position="353"/>
        <end position="454"/>
    </location>
</feature>
<feature type="compositionally biased region" description="Polar residues" evidence="12">
    <location>
        <begin position="410"/>
        <end position="435"/>
    </location>
</feature>
<evidence type="ECO:0000256" key="7">
    <source>
        <dbReference type="ARBA" id="ARBA00023155"/>
    </source>
</evidence>
<organism evidence="15 17">
    <name type="scientific">Toxocara canis</name>
    <name type="common">Canine roundworm</name>
    <dbReference type="NCBI Taxonomy" id="6265"/>
    <lineage>
        <taxon>Eukaryota</taxon>
        <taxon>Metazoa</taxon>
        <taxon>Ecdysozoa</taxon>
        <taxon>Nematoda</taxon>
        <taxon>Chromadorea</taxon>
        <taxon>Rhabditida</taxon>
        <taxon>Spirurina</taxon>
        <taxon>Ascaridomorpha</taxon>
        <taxon>Ascaridoidea</taxon>
        <taxon>Toxocaridae</taxon>
        <taxon>Toxocara</taxon>
    </lineage>
</organism>
<dbReference type="SUPFAM" id="SSF57716">
    <property type="entry name" value="Glucocorticoid receptor-like (DNA-binding domain)"/>
    <property type="match status" value="2"/>
</dbReference>
<dbReference type="STRING" id="6265.A0A0B2VYG3"/>
<dbReference type="SMART" id="SM00389">
    <property type="entry name" value="HOX"/>
    <property type="match status" value="1"/>
</dbReference>
<dbReference type="PROSITE" id="PS50071">
    <property type="entry name" value="HOMEOBOX_2"/>
    <property type="match status" value="1"/>
</dbReference>
<keyword evidence="4 10" id="KW-0862">Zinc</keyword>
<dbReference type="InterPro" id="IPR050453">
    <property type="entry name" value="LIM_Homeobox_TF"/>
</dbReference>
<dbReference type="EMBL" id="JPKZ01000631">
    <property type="protein sequence ID" value="KHN86347.1"/>
    <property type="molecule type" value="Genomic_DNA"/>
</dbReference>
<reference evidence="16" key="2">
    <citation type="submission" date="2018-11" db="EMBL/GenBank/DDBJ databases">
        <authorList>
            <consortium name="Pathogen Informatics"/>
        </authorList>
    </citation>
    <scope>NUCLEOTIDE SEQUENCE [LARGE SCALE GENOMIC DNA]</scope>
</reference>
<dbReference type="PROSITE" id="PS50023">
    <property type="entry name" value="LIM_DOMAIN_2"/>
    <property type="match status" value="2"/>
</dbReference>
<evidence type="ECO:0000256" key="4">
    <source>
        <dbReference type="ARBA" id="ARBA00022833"/>
    </source>
</evidence>
<keyword evidence="17" id="KW-1185">Reference proteome</keyword>
<dbReference type="GO" id="GO:0000981">
    <property type="term" value="F:DNA-binding transcription factor activity, RNA polymerase II-specific"/>
    <property type="evidence" value="ECO:0007669"/>
    <property type="project" value="InterPro"/>
</dbReference>
<sequence length="454" mass="50321">MSGIDVPSFGFPNLPNFGLQVGGEPHFGPPQVEQLTTIQQVGQRQRPPEIPLQTSSVVGAFGGGHFQLPEGEDRKLSTLMIYLTSLDENLDPQPLPLSNVNNANTSTVMAPAGECAACLLPIVDQYFLMIGERSWHSECLRCCLCGRTLHTASSCFYKDGLVFCREDYTSYEKSLKFSKRCERCASILSYDDVVMRARDAVFHLRCFTCVVCSAPLHPGELFAMGDHGTLYCQGHYEPINAVTSDCPLIRTEQSEVRFGRGKARCRKGKKIAEDGENGTDHIDYCDEEAITQSSRSKRMRTSFKHHQLRTMKSYFNLNHNPDAKDLKQLAQRTGLTKRVLQVWFQNARAKFRRNTMQGREGGSLSPHVSRMNSIPSNEQPIGSASVSLGDGSARTSLSPDDGSQRDNGLYEQSTSPAEQLNETVVSKNDDTTPNAVDSPAKTLAEYFETDPTLL</sequence>
<evidence type="ECO:0000313" key="16">
    <source>
        <dbReference type="EMBL" id="VDM42031.1"/>
    </source>
</evidence>
<evidence type="ECO:0000256" key="11">
    <source>
        <dbReference type="RuleBase" id="RU000682"/>
    </source>
</evidence>
<feature type="compositionally biased region" description="Polar residues" evidence="12">
    <location>
        <begin position="370"/>
        <end position="386"/>
    </location>
</feature>
<name>A0A0B2VYG3_TOXCA</name>
<keyword evidence="8 9" id="KW-0539">Nucleus</keyword>
<dbReference type="CDD" id="cd00086">
    <property type="entry name" value="homeodomain"/>
    <property type="match status" value="1"/>
</dbReference>
<dbReference type="GO" id="GO:0045664">
    <property type="term" value="P:regulation of neuron differentiation"/>
    <property type="evidence" value="ECO:0007669"/>
    <property type="project" value="UniProtKB-ARBA"/>
</dbReference>
<feature type="DNA-binding region" description="Homeobox" evidence="9">
    <location>
        <begin position="296"/>
        <end position="355"/>
    </location>
</feature>
<accession>A0A0B2VYG3</accession>
<dbReference type="OrthoDB" id="9990008at2759"/>
<reference evidence="15 17" key="1">
    <citation type="submission" date="2014-11" db="EMBL/GenBank/DDBJ databases">
        <title>Genetic blueprint of the zoonotic pathogen Toxocara canis.</title>
        <authorList>
            <person name="Zhu X.-Q."/>
            <person name="Korhonen P.K."/>
            <person name="Cai H."/>
            <person name="Young N.D."/>
            <person name="Nejsum P."/>
            <person name="von Samson-Himmelstjerna G."/>
            <person name="Boag P.R."/>
            <person name="Tan P."/>
            <person name="Li Q."/>
            <person name="Min J."/>
            <person name="Yang Y."/>
            <person name="Wang X."/>
            <person name="Fang X."/>
            <person name="Hall R.S."/>
            <person name="Hofmann A."/>
            <person name="Sternberg P.W."/>
            <person name="Jex A.R."/>
            <person name="Gasser R.B."/>
        </authorList>
    </citation>
    <scope>NUCLEOTIDE SEQUENCE [LARGE SCALE GENOMIC DNA]</scope>
    <source>
        <strain evidence="15">PN_DK_2014</strain>
    </source>
</reference>
<feature type="domain" description="LIM zinc-binding" evidence="13">
    <location>
        <begin position="113"/>
        <end position="174"/>
    </location>
</feature>
<protein>
    <submittedName>
        <fullName evidence="15">LIM/homeobox protein Lhx9</fullName>
    </submittedName>
</protein>
<evidence type="ECO:0000256" key="12">
    <source>
        <dbReference type="SAM" id="MobiDB-lite"/>
    </source>
</evidence>
<dbReference type="FunFam" id="1.10.10.60:FF:000027">
    <property type="entry name" value="LIM/homeobox protein Lhx9"/>
    <property type="match status" value="1"/>
</dbReference>
<evidence type="ECO:0000256" key="3">
    <source>
        <dbReference type="ARBA" id="ARBA00022737"/>
    </source>
</evidence>
<evidence type="ECO:0000259" key="13">
    <source>
        <dbReference type="PROSITE" id="PS50023"/>
    </source>
</evidence>